<dbReference type="EMBL" id="PFSJ01000010">
    <property type="protein sequence ID" value="PJC23840.1"/>
    <property type="molecule type" value="Genomic_DNA"/>
</dbReference>
<name>A0A2M8EM86_UNCKA</name>
<proteinExistence type="predicted"/>
<evidence type="ECO:0000313" key="2">
    <source>
        <dbReference type="Proteomes" id="UP000229756"/>
    </source>
</evidence>
<sequence length="270" mass="29932">MIRPEQITFNKSIYYVFDIPLGHLSAVKEGDSVKVDEQIAVLDKKNETVFVESFGDIIVKKDSVVKPGDILCKRKSVLKNESMKSEVDGTVVSINENVIEIKIYNPETKLDVQTKAPFAGKIEKIDQGKILISFSAIQLNLLAAKGSSSCGNIYYKDEKDLLKKPKSKQEDLLDDAIVVTKIGSVNLYPKVSALGALGLIVNSIDFQAYDKISVLEVPFGVIGGFGDLIEDETLVKWFKSIEGQKVWFDATLNRLVVPSDKCPSWIKTKI</sequence>
<reference evidence="2" key="1">
    <citation type="submission" date="2017-09" db="EMBL/GenBank/DDBJ databases">
        <title>Depth-based differentiation of microbial function through sediment-hosted aquifers and enrichment of novel symbionts in the deep terrestrial subsurface.</title>
        <authorList>
            <person name="Probst A.J."/>
            <person name="Ladd B."/>
            <person name="Jarett J.K."/>
            <person name="Geller-Mcgrath D.E."/>
            <person name="Sieber C.M.K."/>
            <person name="Emerson J.B."/>
            <person name="Anantharaman K."/>
            <person name="Thomas B.C."/>
            <person name="Malmstrom R."/>
            <person name="Stieglmeier M."/>
            <person name="Klingl A."/>
            <person name="Woyke T."/>
            <person name="Ryan C.M."/>
            <person name="Banfield J.F."/>
        </authorList>
    </citation>
    <scope>NUCLEOTIDE SEQUENCE [LARGE SCALE GENOMIC DNA]</scope>
</reference>
<protein>
    <submittedName>
        <fullName evidence="1">Uncharacterized protein</fullName>
    </submittedName>
</protein>
<comment type="caution">
    <text evidence="1">The sequence shown here is derived from an EMBL/GenBank/DDBJ whole genome shotgun (WGS) entry which is preliminary data.</text>
</comment>
<accession>A0A2M8EM86</accession>
<organism evidence="1 2">
    <name type="scientific">candidate division WWE3 bacterium CG_4_9_14_0_2_um_filter_35_11</name>
    <dbReference type="NCBI Taxonomy" id="1975077"/>
    <lineage>
        <taxon>Bacteria</taxon>
        <taxon>Katanobacteria</taxon>
    </lineage>
</organism>
<dbReference type="Proteomes" id="UP000229756">
    <property type="component" value="Unassembled WGS sequence"/>
</dbReference>
<gene>
    <name evidence="1" type="ORF">CO058_01520</name>
</gene>
<dbReference type="AlphaFoldDB" id="A0A2M8EM86"/>
<evidence type="ECO:0000313" key="1">
    <source>
        <dbReference type="EMBL" id="PJC23840.1"/>
    </source>
</evidence>